<dbReference type="SUPFAM" id="SSF55729">
    <property type="entry name" value="Acyl-CoA N-acyltransferases (Nat)"/>
    <property type="match status" value="1"/>
</dbReference>
<accession>B7AVN2</accession>
<dbReference type="EMBL" id="ABVQ01000037">
    <property type="protein sequence ID" value="EEC56273.1"/>
    <property type="molecule type" value="Genomic_DNA"/>
</dbReference>
<reference evidence="1 2" key="1">
    <citation type="submission" date="2008-11" db="EMBL/GenBank/DDBJ databases">
        <title>Draft genome sequence of Bacteroides pectinophilus (ATCC 43243).</title>
        <authorList>
            <person name="Sudarsanam P."/>
            <person name="Ley R."/>
            <person name="Guruge J."/>
            <person name="Turnbaugh P.J."/>
            <person name="Mahowald M."/>
            <person name="Liep D."/>
            <person name="Gordon J."/>
        </authorList>
    </citation>
    <scope>NUCLEOTIDE SEQUENCE [LARGE SCALE GENOMIC DNA]</scope>
    <source>
        <strain evidence="1 2">ATCC 43243</strain>
    </source>
</reference>
<sequence>MEKLDISIRTATPDDAEGLLAIYAQYVENTAVTFEYSVPSEAEFRRRIENTLKKYPYLVAVSQGEIVGYAYAGEFRKCGYKFGRWYNVAWMEKYINDHERKPQPVKTFREIAADIIE</sequence>
<dbReference type="Proteomes" id="UP000003136">
    <property type="component" value="Unassembled WGS sequence"/>
</dbReference>
<protein>
    <recommendedName>
        <fullName evidence="3">N-acetyltransferase domain-containing protein</fullName>
    </recommendedName>
</protein>
<comment type="caution">
    <text evidence="1">The sequence shown here is derived from an EMBL/GenBank/DDBJ whole genome shotgun (WGS) entry which is preliminary data.</text>
</comment>
<keyword evidence="2" id="KW-1185">Reference proteome</keyword>
<evidence type="ECO:0000313" key="2">
    <source>
        <dbReference type="Proteomes" id="UP000003136"/>
    </source>
</evidence>
<proteinExistence type="predicted"/>
<name>B7AVN2_9FIRM</name>
<evidence type="ECO:0008006" key="3">
    <source>
        <dbReference type="Google" id="ProtNLM"/>
    </source>
</evidence>
<reference evidence="1 2" key="2">
    <citation type="submission" date="2008-11" db="EMBL/GenBank/DDBJ databases">
        <authorList>
            <person name="Fulton L."/>
            <person name="Clifton S."/>
            <person name="Fulton B."/>
            <person name="Xu J."/>
            <person name="Minx P."/>
            <person name="Pepin K.H."/>
            <person name="Johnson M."/>
            <person name="Bhonagiri V."/>
            <person name="Nash W.E."/>
            <person name="Mardis E.R."/>
            <person name="Wilson R.K."/>
        </authorList>
    </citation>
    <scope>NUCLEOTIDE SEQUENCE [LARGE SCALE GENOMIC DNA]</scope>
    <source>
        <strain evidence="1 2">ATCC 43243</strain>
    </source>
</reference>
<organism evidence="1 2">
    <name type="scientific">[Bacteroides] pectinophilus ATCC 43243</name>
    <dbReference type="NCBI Taxonomy" id="483218"/>
    <lineage>
        <taxon>Bacteria</taxon>
        <taxon>Bacillati</taxon>
        <taxon>Bacillota</taxon>
        <taxon>Clostridia</taxon>
        <taxon>Eubacteriales</taxon>
    </lineage>
</organism>
<dbReference type="InterPro" id="IPR016181">
    <property type="entry name" value="Acyl_CoA_acyltransferase"/>
</dbReference>
<dbReference type="STRING" id="483218.BACPEC_02780"/>
<dbReference type="AlphaFoldDB" id="B7AVN2"/>
<dbReference type="HOGENOM" id="CLU_2080052_0_0_9"/>
<dbReference type="eggNOG" id="COG1247">
    <property type="taxonomic scope" value="Bacteria"/>
</dbReference>
<gene>
    <name evidence="1" type="ORF">BACPEC_02780</name>
</gene>
<evidence type="ECO:0000313" key="1">
    <source>
        <dbReference type="EMBL" id="EEC56273.1"/>
    </source>
</evidence>
<dbReference type="Pfam" id="PF13420">
    <property type="entry name" value="Acetyltransf_4"/>
    <property type="match status" value="1"/>
</dbReference>
<dbReference type="Gene3D" id="3.40.630.30">
    <property type="match status" value="1"/>
</dbReference>